<organism evidence="8 9">
    <name type="scientific">Cytobacillus spartinae</name>
    <dbReference type="NCBI Taxonomy" id="3299023"/>
    <lineage>
        <taxon>Bacteria</taxon>
        <taxon>Bacillati</taxon>
        <taxon>Bacillota</taxon>
        <taxon>Bacilli</taxon>
        <taxon>Bacillales</taxon>
        <taxon>Bacillaceae</taxon>
        <taxon>Cytobacillus</taxon>
    </lineage>
</organism>
<reference evidence="8 9" key="1">
    <citation type="submission" date="2024-08" db="EMBL/GenBank/DDBJ databases">
        <title>Two novel Cytobacillus novel species.</title>
        <authorList>
            <person name="Liu G."/>
        </authorList>
    </citation>
    <scope>NUCLEOTIDE SEQUENCE [LARGE SCALE GENOMIC DNA]</scope>
    <source>
        <strain evidence="8 9">FJAT-54145</strain>
    </source>
</reference>
<keyword evidence="3 4" id="KW-0975">Bacterial flagellum</keyword>
<dbReference type="Pfam" id="PF06429">
    <property type="entry name" value="Flg_bbr_C"/>
    <property type="match status" value="1"/>
</dbReference>
<evidence type="ECO:0000256" key="1">
    <source>
        <dbReference type="ARBA" id="ARBA00004117"/>
    </source>
</evidence>
<evidence type="ECO:0000313" key="9">
    <source>
        <dbReference type="Proteomes" id="UP001601059"/>
    </source>
</evidence>
<comment type="similarity">
    <text evidence="2 4">Belongs to the flagella basal body rod proteins family.</text>
</comment>
<feature type="domain" description="Flagellar hook protein FlgE/F/G-like D1" evidence="7">
    <location>
        <begin position="96"/>
        <end position="199"/>
    </location>
</feature>
<evidence type="ECO:0000259" key="6">
    <source>
        <dbReference type="Pfam" id="PF06429"/>
    </source>
</evidence>
<dbReference type="Pfam" id="PF22692">
    <property type="entry name" value="LlgE_F_G_D1"/>
    <property type="match status" value="1"/>
</dbReference>
<evidence type="ECO:0000256" key="3">
    <source>
        <dbReference type="ARBA" id="ARBA00023143"/>
    </source>
</evidence>
<gene>
    <name evidence="8" type="primary">flgG</name>
    <name evidence="8" type="ORF">ACFYKX_00450</name>
</gene>
<dbReference type="InterPro" id="IPR010930">
    <property type="entry name" value="Flg_bb/hook_C_dom"/>
</dbReference>
<dbReference type="NCBIfam" id="TIGR03506">
    <property type="entry name" value="FlgEFG_subfam"/>
    <property type="match status" value="2"/>
</dbReference>
<comment type="function">
    <text evidence="4">A flexible structure which links the flagellar filament to the drive apparatus in the basal body.</text>
</comment>
<name>A0ABW6K4G4_9BACI</name>
<dbReference type="PANTHER" id="PTHR30435:SF1">
    <property type="entry name" value="FLAGELLAR HOOK PROTEIN FLGE"/>
    <property type="match status" value="1"/>
</dbReference>
<dbReference type="InterPro" id="IPR020013">
    <property type="entry name" value="Flagellar_FlgE/F/G"/>
</dbReference>
<dbReference type="InterPro" id="IPR001444">
    <property type="entry name" value="Flag_bb_rod_N"/>
</dbReference>
<keyword evidence="8" id="KW-0966">Cell projection</keyword>
<dbReference type="PANTHER" id="PTHR30435">
    <property type="entry name" value="FLAGELLAR PROTEIN"/>
    <property type="match status" value="1"/>
</dbReference>
<dbReference type="PROSITE" id="PS00588">
    <property type="entry name" value="FLAGELLA_BB_ROD"/>
    <property type="match status" value="1"/>
</dbReference>
<dbReference type="RefSeq" id="WP_389356984.1">
    <property type="nucleotide sequence ID" value="NZ_JBIACK010000001.1"/>
</dbReference>
<feature type="domain" description="Flagellar basal-body/hook protein C-terminal" evidence="6">
    <location>
        <begin position="255"/>
        <end position="299"/>
    </location>
</feature>
<dbReference type="EMBL" id="JBIACK010000001">
    <property type="protein sequence ID" value="MFE8699081.1"/>
    <property type="molecule type" value="Genomic_DNA"/>
</dbReference>
<protein>
    <recommendedName>
        <fullName evidence="4">Flagellar hook protein FlgE</fullName>
    </recommendedName>
</protein>
<evidence type="ECO:0000313" key="8">
    <source>
        <dbReference type="EMBL" id="MFE8699081.1"/>
    </source>
</evidence>
<comment type="caution">
    <text evidence="8">The sequence shown here is derived from an EMBL/GenBank/DDBJ whole genome shotgun (WGS) entry which is preliminary data.</text>
</comment>
<dbReference type="InterPro" id="IPR037925">
    <property type="entry name" value="FlgE/F/G-like"/>
</dbReference>
<evidence type="ECO:0000259" key="5">
    <source>
        <dbReference type="Pfam" id="PF00460"/>
    </source>
</evidence>
<keyword evidence="9" id="KW-1185">Reference proteome</keyword>
<dbReference type="NCBIfam" id="NF009278">
    <property type="entry name" value="PRK12636.1"/>
    <property type="match status" value="1"/>
</dbReference>
<feature type="domain" description="Flagellar basal body rod protein N-terminal" evidence="5">
    <location>
        <begin position="5"/>
        <end position="35"/>
    </location>
</feature>
<dbReference type="Pfam" id="PF00460">
    <property type="entry name" value="Flg_bb_rod"/>
    <property type="match status" value="1"/>
</dbReference>
<sequence>MLRSMYSGISGLKNFQTKLDVIGNNIANVNTFGFKKGRVVFKDMMSQNLSGASGPTGTRGGVNPKQVGLGSQMSTIDTIHTGGNLQTTNRVLDLGIAGDGFFQVGTSNATHSNFSNIQYSRAGNFYMDKEGYLVNSDGMYIVGFSADPGVAPTAINNASFNFPAGGTPTTTNPGVDYSPIKIPTDAKDMSIGKDGTVTYVDAAGVLKWAGKLVMAKFPNTGALEKTGSNSYRGNDNTGAAVLNFAGESGLGTTESGFLEMSNVDLSEEFTEMITAQRGFQANTRIITTSDEILQELVNLKR</sequence>
<evidence type="ECO:0000259" key="7">
    <source>
        <dbReference type="Pfam" id="PF22692"/>
    </source>
</evidence>
<dbReference type="InterPro" id="IPR019776">
    <property type="entry name" value="Flagellar_basal_body_rod_CS"/>
</dbReference>
<comment type="subcellular location">
    <subcellularLocation>
        <location evidence="1 4">Bacterial flagellum basal body</location>
    </subcellularLocation>
</comment>
<dbReference type="SUPFAM" id="SSF117143">
    <property type="entry name" value="Flagellar hook protein flgE"/>
    <property type="match status" value="1"/>
</dbReference>
<keyword evidence="8" id="KW-0282">Flagellum</keyword>
<dbReference type="InterPro" id="IPR053967">
    <property type="entry name" value="LlgE_F_G-like_D1"/>
</dbReference>
<accession>A0ABW6K4G4</accession>
<keyword evidence="8" id="KW-0969">Cilium</keyword>
<evidence type="ECO:0000256" key="2">
    <source>
        <dbReference type="ARBA" id="ARBA00009677"/>
    </source>
</evidence>
<proteinExistence type="inferred from homology"/>
<dbReference type="Proteomes" id="UP001601059">
    <property type="component" value="Unassembled WGS sequence"/>
</dbReference>
<evidence type="ECO:0000256" key="4">
    <source>
        <dbReference type="RuleBase" id="RU362116"/>
    </source>
</evidence>